<dbReference type="RefSeq" id="WP_131898561.1">
    <property type="nucleotide sequence ID" value="NZ_SMKZ01000037.1"/>
</dbReference>
<dbReference type="Pfam" id="PF02826">
    <property type="entry name" value="2-Hacid_dh_C"/>
    <property type="match status" value="1"/>
</dbReference>
<dbReference type="GO" id="GO:0030267">
    <property type="term" value="F:glyoxylate reductase (NADPH) activity"/>
    <property type="evidence" value="ECO:0007669"/>
    <property type="project" value="TreeGrafter"/>
</dbReference>
<evidence type="ECO:0000256" key="2">
    <source>
        <dbReference type="ARBA" id="ARBA00023002"/>
    </source>
</evidence>
<comment type="caution">
    <text evidence="7">The sequence shown here is derived from an EMBL/GenBank/DDBJ whole genome shotgun (WGS) entry which is preliminary data.</text>
</comment>
<dbReference type="SUPFAM" id="SSF52283">
    <property type="entry name" value="Formate/glycerate dehydrogenase catalytic domain-like"/>
    <property type="match status" value="1"/>
</dbReference>
<evidence type="ECO:0000256" key="3">
    <source>
        <dbReference type="ARBA" id="ARBA00023027"/>
    </source>
</evidence>
<dbReference type="OrthoDB" id="4324715at2"/>
<gene>
    <name evidence="7" type="ORF">E1269_22035</name>
</gene>
<evidence type="ECO:0000256" key="1">
    <source>
        <dbReference type="ARBA" id="ARBA00005854"/>
    </source>
</evidence>
<dbReference type="Gene3D" id="3.40.50.720">
    <property type="entry name" value="NAD(P)-binding Rossmann-like Domain"/>
    <property type="match status" value="2"/>
</dbReference>
<dbReference type="InterPro" id="IPR029753">
    <property type="entry name" value="D-isomer_DH_CS"/>
</dbReference>
<name>A0A4R5CWC8_9ACTN</name>
<dbReference type="EMBL" id="SMKZ01000037">
    <property type="protein sequence ID" value="TDE02205.1"/>
    <property type="molecule type" value="Genomic_DNA"/>
</dbReference>
<dbReference type="InterPro" id="IPR036291">
    <property type="entry name" value="NAD(P)-bd_dom_sf"/>
</dbReference>
<sequence length="319" mass="34174">MVDVLIPYPAHSLALPPGLDVHTWAGESTAKSGPELMTSADTSDIPDQEVLDRVELYVIPYSFAAPATDLIERMPKLRVVQTLTAGYEHVLPHLRDGLTLCNARGVHDASTAELAVTLTLASLRGVPEFVRAAPSGDWLQAWYESLADKTVLVVGYGAIGRAIEARLLPFECDVLKVARTAREGVAGYDSLPELLGRADVVILICPLTDETRGMVDADFLARMRDGALLVNVARGPIVRTDALVAELETGRLRAGMDVTDPEPLPPGHPLWTLPNALISPHVGGLSSAFHPRAKRLVQSQLTRLAAGEPMANVVVGPEA</sequence>
<organism evidence="7 8">
    <name type="scientific">Jiangella asiatica</name>
    <dbReference type="NCBI Taxonomy" id="2530372"/>
    <lineage>
        <taxon>Bacteria</taxon>
        <taxon>Bacillati</taxon>
        <taxon>Actinomycetota</taxon>
        <taxon>Actinomycetes</taxon>
        <taxon>Jiangellales</taxon>
        <taxon>Jiangellaceae</taxon>
        <taxon>Jiangella</taxon>
    </lineage>
</organism>
<reference evidence="7 8" key="1">
    <citation type="submission" date="2019-03" db="EMBL/GenBank/DDBJ databases">
        <title>Draft genome sequences of novel Actinobacteria.</title>
        <authorList>
            <person name="Sahin N."/>
            <person name="Ay H."/>
            <person name="Saygin H."/>
        </authorList>
    </citation>
    <scope>NUCLEOTIDE SEQUENCE [LARGE SCALE GENOMIC DNA]</scope>
    <source>
        <strain evidence="7 8">5K138</strain>
    </source>
</reference>
<dbReference type="GO" id="GO:0005829">
    <property type="term" value="C:cytosol"/>
    <property type="evidence" value="ECO:0007669"/>
    <property type="project" value="TreeGrafter"/>
</dbReference>
<evidence type="ECO:0000259" key="6">
    <source>
        <dbReference type="Pfam" id="PF02826"/>
    </source>
</evidence>
<evidence type="ECO:0000313" key="8">
    <source>
        <dbReference type="Proteomes" id="UP000294739"/>
    </source>
</evidence>
<dbReference type="CDD" id="cd12166">
    <property type="entry name" value="2-Hacid_dh_7"/>
    <property type="match status" value="1"/>
</dbReference>
<proteinExistence type="inferred from homology"/>
<dbReference type="FunFam" id="3.40.50.720:FF:000593">
    <property type="entry name" value="Dihydrofolate reductase"/>
    <property type="match status" value="1"/>
</dbReference>
<dbReference type="GO" id="GO:0051287">
    <property type="term" value="F:NAD binding"/>
    <property type="evidence" value="ECO:0007669"/>
    <property type="project" value="InterPro"/>
</dbReference>
<comment type="similarity">
    <text evidence="1 4">Belongs to the D-isomer specific 2-hydroxyacid dehydrogenase family.</text>
</comment>
<dbReference type="Proteomes" id="UP000294739">
    <property type="component" value="Unassembled WGS sequence"/>
</dbReference>
<dbReference type="InterPro" id="IPR006139">
    <property type="entry name" value="D-isomer_2_OHA_DH_cat_dom"/>
</dbReference>
<dbReference type="Pfam" id="PF00389">
    <property type="entry name" value="2-Hacid_dh"/>
    <property type="match status" value="1"/>
</dbReference>
<dbReference type="PANTHER" id="PTHR10996">
    <property type="entry name" value="2-HYDROXYACID DEHYDROGENASE-RELATED"/>
    <property type="match status" value="1"/>
</dbReference>
<dbReference type="PROSITE" id="PS00670">
    <property type="entry name" value="D_2_HYDROXYACID_DH_2"/>
    <property type="match status" value="1"/>
</dbReference>
<dbReference type="InParanoid" id="A0A4R5CWC8"/>
<keyword evidence="8" id="KW-1185">Reference proteome</keyword>
<accession>A0A4R5CWC8</accession>
<evidence type="ECO:0000313" key="7">
    <source>
        <dbReference type="EMBL" id="TDE02205.1"/>
    </source>
</evidence>
<dbReference type="InterPro" id="IPR006140">
    <property type="entry name" value="D-isomer_DH_NAD-bd"/>
</dbReference>
<dbReference type="SUPFAM" id="SSF51735">
    <property type="entry name" value="NAD(P)-binding Rossmann-fold domains"/>
    <property type="match status" value="1"/>
</dbReference>
<protein>
    <submittedName>
        <fullName evidence="7">Dihydrofolate reductase</fullName>
    </submittedName>
</protein>
<dbReference type="PANTHER" id="PTHR10996:SF178">
    <property type="entry name" value="2-HYDROXYACID DEHYDROGENASE YGL185C-RELATED"/>
    <property type="match status" value="1"/>
</dbReference>
<feature type="domain" description="D-isomer specific 2-hydroxyacid dehydrogenase NAD-binding" evidence="6">
    <location>
        <begin position="117"/>
        <end position="283"/>
    </location>
</feature>
<evidence type="ECO:0000256" key="4">
    <source>
        <dbReference type="RuleBase" id="RU003719"/>
    </source>
</evidence>
<keyword evidence="2 4" id="KW-0560">Oxidoreductase</keyword>
<dbReference type="GO" id="GO:0016618">
    <property type="term" value="F:hydroxypyruvate reductase [NAD(P)H] activity"/>
    <property type="evidence" value="ECO:0007669"/>
    <property type="project" value="TreeGrafter"/>
</dbReference>
<keyword evidence="3" id="KW-0520">NAD</keyword>
<dbReference type="InterPro" id="IPR050223">
    <property type="entry name" value="D-isomer_2-hydroxyacid_DH"/>
</dbReference>
<evidence type="ECO:0000259" key="5">
    <source>
        <dbReference type="Pfam" id="PF00389"/>
    </source>
</evidence>
<dbReference type="AlphaFoldDB" id="A0A4R5CWC8"/>
<feature type="domain" description="D-isomer specific 2-hydroxyacid dehydrogenase catalytic" evidence="5">
    <location>
        <begin position="67"/>
        <end position="314"/>
    </location>
</feature>